<dbReference type="InterPro" id="IPR002492">
    <property type="entry name" value="Transposase_Tc1-like"/>
</dbReference>
<dbReference type="EMBL" id="KZ679690">
    <property type="protein sequence ID" value="PTB49898.1"/>
    <property type="molecule type" value="Genomic_DNA"/>
</dbReference>
<dbReference type="AlphaFoldDB" id="A0A2T3ZYP8"/>
<organism evidence="2 3">
    <name type="scientific">Trichoderma harzianum CBS 226.95</name>
    <dbReference type="NCBI Taxonomy" id="983964"/>
    <lineage>
        <taxon>Eukaryota</taxon>
        <taxon>Fungi</taxon>
        <taxon>Dikarya</taxon>
        <taxon>Ascomycota</taxon>
        <taxon>Pezizomycotina</taxon>
        <taxon>Sordariomycetes</taxon>
        <taxon>Hypocreomycetidae</taxon>
        <taxon>Hypocreales</taxon>
        <taxon>Hypocreaceae</taxon>
        <taxon>Trichoderma</taxon>
    </lineage>
</organism>
<dbReference type="RefSeq" id="XP_024769575.1">
    <property type="nucleotide sequence ID" value="XM_024913927.1"/>
</dbReference>
<dbReference type="GO" id="GO:0003677">
    <property type="term" value="F:DNA binding"/>
    <property type="evidence" value="ECO:0007669"/>
    <property type="project" value="InterPro"/>
</dbReference>
<reference evidence="2 3" key="1">
    <citation type="submission" date="2016-07" db="EMBL/GenBank/DDBJ databases">
        <title>Multiple horizontal gene transfer events from other fungi enriched the ability of initially mycotrophic Trichoderma (Ascomycota) to feed on dead plant biomass.</title>
        <authorList>
            <consortium name="DOE Joint Genome Institute"/>
            <person name="Aerts A."/>
            <person name="Atanasova L."/>
            <person name="Chenthamara K."/>
            <person name="Zhang J."/>
            <person name="Grujic M."/>
            <person name="Henrissat B."/>
            <person name="Kuo A."/>
            <person name="Salamov A."/>
            <person name="Lipzen A."/>
            <person name="Labutti K."/>
            <person name="Barry K."/>
            <person name="Miao Y."/>
            <person name="Rahimi M.J."/>
            <person name="Shen Q."/>
            <person name="Grigoriev I.V."/>
            <person name="Kubicek C.P."/>
            <person name="Druzhinina I.S."/>
        </authorList>
    </citation>
    <scope>NUCLEOTIDE SEQUENCE [LARGE SCALE GENOMIC DNA]</scope>
    <source>
        <strain evidence="2 3">CBS 226.95</strain>
    </source>
</reference>
<dbReference type="Pfam" id="PF01498">
    <property type="entry name" value="HTH_Tnp_Tc3_2"/>
    <property type="match status" value="1"/>
</dbReference>
<proteinExistence type="predicted"/>
<dbReference type="Proteomes" id="UP000241690">
    <property type="component" value="Unassembled WGS sequence"/>
</dbReference>
<dbReference type="GO" id="GO:0006313">
    <property type="term" value="P:DNA transposition"/>
    <property type="evidence" value="ECO:0007669"/>
    <property type="project" value="InterPro"/>
</dbReference>
<name>A0A2T3ZYP8_TRIHA</name>
<evidence type="ECO:0000313" key="3">
    <source>
        <dbReference type="Proteomes" id="UP000241690"/>
    </source>
</evidence>
<gene>
    <name evidence="2" type="ORF">M431DRAFT_268489</name>
</gene>
<keyword evidence="3" id="KW-1185">Reference proteome</keyword>
<feature type="domain" description="Transposase Tc1-like" evidence="1">
    <location>
        <begin position="7"/>
        <end position="54"/>
    </location>
</feature>
<dbReference type="GO" id="GO:0015074">
    <property type="term" value="P:DNA integration"/>
    <property type="evidence" value="ECO:0007669"/>
    <property type="project" value="InterPro"/>
</dbReference>
<sequence>MPNLIAAAGLAVSRQTITQYLQAEGVYHQRTLRRPLLTPEAAQKRLEFALAHYNQPASFWRR</sequence>
<accession>A0A2T3ZYP8</accession>
<evidence type="ECO:0000313" key="2">
    <source>
        <dbReference type="EMBL" id="PTB49898.1"/>
    </source>
</evidence>
<dbReference type="GeneID" id="36622491"/>
<protein>
    <recommendedName>
        <fullName evidence="1">Transposase Tc1-like domain-containing protein</fullName>
    </recommendedName>
</protein>
<evidence type="ECO:0000259" key="1">
    <source>
        <dbReference type="Pfam" id="PF01498"/>
    </source>
</evidence>